<dbReference type="SUPFAM" id="SSF56300">
    <property type="entry name" value="Metallo-dependent phosphatases"/>
    <property type="match status" value="1"/>
</dbReference>
<keyword evidence="3 10" id="KW-0997">Cell inner membrane</keyword>
<dbReference type="InterPro" id="IPR029052">
    <property type="entry name" value="Metallo-depent_PP-like"/>
</dbReference>
<keyword evidence="2 10" id="KW-0444">Lipid biosynthesis</keyword>
<evidence type="ECO:0000256" key="8">
    <source>
        <dbReference type="ARBA" id="ARBA00023136"/>
    </source>
</evidence>
<feature type="binding site" evidence="10">
    <location>
        <position position="163"/>
    </location>
    <ligand>
        <name>substrate</name>
    </ligand>
</feature>
<feature type="binding site" evidence="10">
    <location>
        <position position="121"/>
    </location>
    <ligand>
        <name>substrate</name>
    </ligand>
</feature>
<dbReference type="Proteomes" id="UP001168540">
    <property type="component" value="Unassembled WGS sequence"/>
</dbReference>
<evidence type="ECO:0000256" key="6">
    <source>
        <dbReference type="ARBA" id="ARBA00022801"/>
    </source>
</evidence>
<dbReference type="InterPro" id="IPR010138">
    <property type="entry name" value="UDP-diacylglucosamine_Hdrlase"/>
</dbReference>
<reference evidence="12" key="1">
    <citation type="submission" date="2023-06" db="EMBL/GenBank/DDBJ databases">
        <authorList>
            <person name="Zhang S."/>
        </authorList>
    </citation>
    <scope>NUCLEOTIDE SEQUENCE</scope>
    <source>
        <strain evidence="12">SG2303</strain>
    </source>
</reference>
<feature type="binding site" evidence="10">
    <location>
        <position position="201"/>
    </location>
    <ligand>
        <name>Mn(2+)</name>
        <dbReference type="ChEBI" id="CHEBI:29035"/>
        <label>1</label>
    </ligand>
</feature>
<evidence type="ECO:0000256" key="2">
    <source>
        <dbReference type="ARBA" id="ARBA00022516"/>
    </source>
</evidence>
<dbReference type="NCBIfam" id="TIGR01854">
    <property type="entry name" value="lipid_A_lpxH"/>
    <property type="match status" value="1"/>
</dbReference>
<keyword evidence="5 10" id="KW-0479">Metal-binding</keyword>
<dbReference type="Gene3D" id="3.60.21.10">
    <property type="match status" value="1"/>
</dbReference>
<dbReference type="Pfam" id="PF00149">
    <property type="entry name" value="Metallophos"/>
    <property type="match status" value="1"/>
</dbReference>
<accession>A0ABT7XJS1</accession>
<feature type="binding site" evidence="10">
    <location>
        <position position="159"/>
    </location>
    <ligand>
        <name>substrate</name>
    </ligand>
</feature>
<keyword evidence="13" id="KW-1185">Reference proteome</keyword>
<keyword evidence="9 10" id="KW-0464">Manganese</keyword>
<evidence type="ECO:0000313" key="13">
    <source>
        <dbReference type="Proteomes" id="UP001168540"/>
    </source>
</evidence>
<keyword evidence="4 10" id="KW-0441">Lipid A biosynthesis</keyword>
<dbReference type="PANTHER" id="PTHR34990:SF1">
    <property type="entry name" value="UDP-2,3-DIACYLGLUCOSAMINE HYDROLASE"/>
    <property type="match status" value="1"/>
</dbReference>
<feature type="binding site" evidence="10">
    <location>
        <position position="199"/>
    </location>
    <ligand>
        <name>Mn(2+)</name>
        <dbReference type="ChEBI" id="CHEBI:29035"/>
        <label>2</label>
    </ligand>
</feature>
<comment type="cofactor">
    <cofactor evidence="10">
        <name>Mn(2+)</name>
        <dbReference type="ChEBI" id="CHEBI:29035"/>
    </cofactor>
    <text evidence="10">Binds 2 Mn(2+) ions per subunit in a binuclear metal center.</text>
</comment>
<comment type="similarity">
    <text evidence="10">Belongs to the LpxH family.</text>
</comment>
<feature type="binding site" evidence="10">
    <location>
        <position position="113"/>
    </location>
    <ligand>
        <name>Mn(2+)</name>
        <dbReference type="ChEBI" id="CHEBI:29035"/>
        <label>2</label>
    </ligand>
</feature>
<feature type="domain" description="Calcineurin-like phosphoesterase" evidence="11">
    <location>
        <begin position="1"/>
        <end position="203"/>
    </location>
</feature>
<dbReference type="GO" id="GO:0016787">
    <property type="term" value="F:hydrolase activity"/>
    <property type="evidence" value="ECO:0007669"/>
    <property type="project" value="UniProtKB-KW"/>
</dbReference>
<feature type="binding site" evidence="10">
    <location>
        <position position="41"/>
    </location>
    <ligand>
        <name>Mn(2+)</name>
        <dbReference type="ChEBI" id="CHEBI:29035"/>
        <label>1</label>
    </ligand>
</feature>
<sequence>MAIHFISDLHLADDTPVLNALFTDTLAAWRGKIDALYILGDLFEVWVGDDDSSPFIDAMLAAMRDFAAVTPLYVMRGNRDFLLGEGFAAATGATLLTDPTVIDAFGQRVLLSHGDAMCTDDLPYQQFRAMARNPQWQAGILAKSLAERHVIAKQIRAMSETGKAENGLSAISDVTDTAVQATLVEQAAGGVPPLMIHGHTHRPARHDVSANGHTSQRWVIADWLDGKGGYLRLDESGVSAHPLG</sequence>
<dbReference type="RefSeq" id="WP_289828587.1">
    <property type="nucleotide sequence ID" value="NZ_JAUEDK010000005.1"/>
</dbReference>
<dbReference type="EMBL" id="JAUEDK010000005">
    <property type="protein sequence ID" value="MDN0074041.1"/>
    <property type="molecule type" value="Genomic_DNA"/>
</dbReference>
<evidence type="ECO:0000313" key="12">
    <source>
        <dbReference type="EMBL" id="MDN0074041.1"/>
    </source>
</evidence>
<proteinExistence type="inferred from homology"/>
<feature type="binding site" evidence="10">
    <location>
        <position position="8"/>
    </location>
    <ligand>
        <name>Mn(2+)</name>
        <dbReference type="ChEBI" id="CHEBI:29035"/>
        <label>1</label>
    </ligand>
</feature>
<evidence type="ECO:0000256" key="1">
    <source>
        <dbReference type="ARBA" id="ARBA00022475"/>
    </source>
</evidence>
<comment type="catalytic activity">
    <reaction evidence="10">
        <text>UDP-2-N,3-O-bis[(3R)-3-hydroxytetradecanoyl]-alpha-D-glucosamine + H2O = 2-N,3-O-bis[(3R)-3-hydroxytetradecanoyl]-alpha-D-glucosaminyl 1-phosphate + UMP + 2 H(+)</text>
        <dbReference type="Rhea" id="RHEA:25213"/>
        <dbReference type="ChEBI" id="CHEBI:15377"/>
        <dbReference type="ChEBI" id="CHEBI:15378"/>
        <dbReference type="ChEBI" id="CHEBI:57865"/>
        <dbReference type="ChEBI" id="CHEBI:57957"/>
        <dbReference type="ChEBI" id="CHEBI:78847"/>
        <dbReference type="EC" id="3.6.1.54"/>
    </reaction>
</comment>
<evidence type="ECO:0000256" key="10">
    <source>
        <dbReference type="HAMAP-Rule" id="MF_00575"/>
    </source>
</evidence>
<dbReference type="CDD" id="cd07398">
    <property type="entry name" value="MPP_YbbF-LpxH"/>
    <property type="match status" value="1"/>
</dbReference>
<evidence type="ECO:0000256" key="3">
    <source>
        <dbReference type="ARBA" id="ARBA00022519"/>
    </source>
</evidence>
<dbReference type="EC" id="3.6.1.54" evidence="10"/>
<dbReference type="InterPro" id="IPR004843">
    <property type="entry name" value="Calcineurin-like_PHP"/>
</dbReference>
<comment type="pathway">
    <text evidence="10">Glycolipid biosynthesis; lipid IV(A) biosynthesis; lipid IV(A) from (3R)-3-hydroxytetradecanoyl-[acyl-carrier-protein] and UDP-N-acetyl-alpha-D-glucosamine: step 4/6.</text>
</comment>
<evidence type="ECO:0000256" key="7">
    <source>
        <dbReference type="ARBA" id="ARBA00023098"/>
    </source>
</evidence>
<protein>
    <recommendedName>
        <fullName evidence="10">UDP-2,3-diacylglucosamine hydrolase</fullName>
        <ecNumber evidence="10">3.6.1.54</ecNumber>
    </recommendedName>
    <alternativeName>
        <fullName evidence="10">UDP-2,3-diacylglucosamine diphosphatase</fullName>
    </alternativeName>
</protein>
<keyword evidence="8 10" id="KW-0472">Membrane</keyword>
<organism evidence="12 13">
    <name type="scientific">Crenobacter oryzisoli</name>
    <dbReference type="NCBI Taxonomy" id="3056844"/>
    <lineage>
        <taxon>Bacteria</taxon>
        <taxon>Pseudomonadati</taxon>
        <taxon>Pseudomonadota</taxon>
        <taxon>Betaproteobacteria</taxon>
        <taxon>Neisseriales</taxon>
        <taxon>Neisseriaceae</taxon>
        <taxon>Crenobacter</taxon>
    </lineage>
</organism>
<keyword evidence="6 10" id="KW-0378">Hydrolase</keyword>
<comment type="subcellular location">
    <subcellularLocation>
        <location evidence="10">Cell inner membrane</location>
        <topology evidence="10">Peripheral membrane protein</topology>
        <orientation evidence="10">Cytoplasmic side</orientation>
    </subcellularLocation>
</comment>
<comment type="caution">
    <text evidence="12">The sequence shown here is derived from an EMBL/GenBank/DDBJ whole genome shotgun (WGS) entry which is preliminary data.</text>
</comment>
<evidence type="ECO:0000256" key="9">
    <source>
        <dbReference type="ARBA" id="ARBA00023211"/>
    </source>
</evidence>
<feature type="binding site" evidence="10">
    <location>
        <position position="41"/>
    </location>
    <ligand>
        <name>Mn(2+)</name>
        <dbReference type="ChEBI" id="CHEBI:29035"/>
        <label>2</label>
    </ligand>
</feature>
<feature type="binding site" evidence="10">
    <location>
        <position position="10"/>
    </location>
    <ligand>
        <name>Mn(2+)</name>
        <dbReference type="ChEBI" id="CHEBI:29035"/>
        <label>1</label>
    </ligand>
</feature>
<feature type="binding site" evidence="10">
    <location>
        <position position="199"/>
    </location>
    <ligand>
        <name>substrate</name>
    </ligand>
</feature>
<evidence type="ECO:0000259" key="11">
    <source>
        <dbReference type="Pfam" id="PF00149"/>
    </source>
</evidence>
<gene>
    <name evidence="10" type="primary">lpxH</name>
    <name evidence="12" type="ORF">QU481_03955</name>
</gene>
<evidence type="ECO:0000256" key="4">
    <source>
        <dbReference type="ARBA" id="ARBA00022556"/>
    </source>
</evidence>
<dbReference type="InterPro" id="IPR043461">
    <property type="entry name" value="LpxH-like"/>
</dbReference>
<dbReference type="NCBIfam" id="NF003743">
    <property type="entry name" value="PRK05340.1"/>
    <property type="match status" value="1"/>
</dbReference>
<keyword evidence="1 10" id="KW-1003">Cell membrane</keyword>
<dbReference type="PANTHER" id="PTHR34990">
    <property type="entry name" value="UDP-2,3-DIACYLGLUCOSAMINE HYDROLASE-RELATED"/>
    <property type="match status" value="1"/>
</dbReference>
<comment type="function">
    <text evidence="10">Hydrolyzes the pyrophosphate bond of UDP-2,3-diacylglucosamine to yield 2,3-diacylglucosamine 1-phosphate (lipid X) and UMP by catalyzing the attack of water at the alpha-P atom. Involved in the biosynthesis of lipid A, a phosphorylated glycolipid that anchors the lipopolysaccharide to the outer membrane of the cell.</text>
</comment>
<feature type="binding site" evidence="10">
    <location>
        <begin position="78"/>
        <end position="79"/>
    </location>
    <ligand>
        <name>substrate</name>
    </ligand>
</feature>
<feature type="binding site" evidence="10">
    <location>
        <position position="78"/>
    </location>
    <ligand>
        <name>Mn(2+)</name>
        <dbReference type="ChEBI" id="CHEBI:29035"/>
        <label>2</label>
    </ligand>
</feature>
<dbReference type="HAMAP" id="MF_00575">
    <property type="entry name" value="LpxH"/>
    <property type="match status" value="1"/>
</dbReference>
<name>A0ABT7XJS1_9NEIS</name>
<keyword evidence="7 10" id="KW-0443">Lipid metabolism</keyword>
<evidence type="ECO:0000256" key="5">
    <source>
        <dbReference type="ARBA" id="ARBA00022723"/>
    </source>
</evidence>
<feature type="binding site" evidence="10">
    <location>
        <position position="166"/>
    </location>
    <ligand>
        <name>substrate</name>
    </ligand>
</feature>